<reference evidence="2 3" key="1">
    <citation type="submission" date="2023-01" db="EMBL/GenBank/DDBJ databases">
        <title>Genomes from the Australian National Cyanobacteria Reference Collection.</title>
        <authorList>
            <person name="Willis A."/>
            <person name="Lee E.M.F."/>
        </authorList>
    </citation>
    <scope>NUCLEOTIDE SEQUENCE [LARGE SCALE GENOMIC DNA]</scope>
    <source>
        <strain evidence="2 3">CS-537/01</strain>
    </source>
</reference>
<protein>
    <submittedName>
        <fullName evidence="2">Pilus motility taxis protein HmpF</fullName>
    </submittedName>
</protein>
<dbReference type="RefSeq" id="WP_271798792.1">
    <property type="nucleotide sequence ID" value="NZ_JAQMTU010000094.1"/>
</dbReference>
<dbReference type="EMBL" id="JAQMTU010000094">
    <property type="protein sequence ID" value="MDB9487918.1"/>
    <property type="molecule type" value="Genomic_DNA"/>
</dbReference>
<accession>A0ABT5A8Z6</accession>
<keyword evidence="1" id="KW-0175">Coiled coil</keyword>
<evidence type="ECO:0000313" key="3">
    <source>
        <dbReference type="Proteomes" id="UP001212123"/>
    </source>
</evidence>
<organism evidence="2 3">
    <name type="scientific">Dolichospermum circinale CS-537/01</name>
    <dbReference type="NCBI Taxonomy" id="3021739"/>
    <lineage>
        <taxon>Bacteria</taxon>
        <taxon>Bacillati</taxon>
        <taxon>Cyanobacteriota</taxon>
        <taxon>Cyanophyceae</taxon>
        <taxon>Nostocales</taxon>
        <taxon>Aphanizomenonaceae</taxon>
        <taxon>Dolichospermum</taxon>
        <taxon>Dolichospermum circinale</taxon>
    </lineage>
</organism>
<sequence length="564" mass="65719">MLYLAELQKLKTGLLSVTGKTELKLLACQHNEQNWSPVPKEVIVSNKTDKFNHGALVLVELTANRQIQGIEEANLTLVNILQNFSRQVARFKLKESEIEQWKYSLRIQAEELNRRQNEMESRWQEIQSLEKEFQNLDTKQQLVDTSHAEIDYLRAEIERSRQDLEGAWEHLRGEQRRLQEITLNSQQTQIVDEDSSWVLGDSVNGLSGENTALETIKEILNSAFAFIDKQQDNMNLHWQKLDIESHTANQQQNRAEELLQTLNSCQNELQQAEETLVQQINQVQSKTAIISSKRELAVMLKRCLGTEEEFYQKLYTLAAYMDCGITKQVDVEALQQIPLKELEKMVQDSEEKLDRDSEFVEAQEQELKYKQQLIAKLEQRIEDSYGQEKINLESELAEVKDTYKMLNKSLVGQRCNLIDQQKKLRKQQIILHQKQGFLTNSKGEYADLELVVLELETHKQERYDEIKNLESYIAQNLITIEADQQTIDLQTQKVERKRQEVKSIEEQLLNLRRATHESCSRINVYQEILQSLQDDLDGSRKQLQKIAQFLEDVFKSPQIIVSGN</sequence>
<proteinExistence type="predicted"/>
<gene>
    <name evidence="2" type="primary">hmpF</name>
    <name evidence="2" type="ORF">PN492_15385</name>
</gene>
<feature type="coiled-coil region" evidence="1">
    <location>
        <begin position="339"/>
        <end position="409"/>
    </location>
</feature>
<comment type="caution">
    <text evidence="2">The sequence shown here is derived from an EMBL/GenBank/DDBJ whole genome shotgun (WGS) entry which is preliminary data.</text>
</comment>
<dbReference type="Proteomes" id="UP001212123">
    <property type="component" value="Unassembled WGS sequence"/>
</dbReference>
<feature type="coiled-coil region" evidence="1">
    <location>
        <begin position="248"/>
        <end position="286"/>
    </location>
</feature>
<dbReference type="NCBIfam" id="NF038350">
    <property type="entry name" value="taxis_HmpF"/>
    <property type="match status" value="1"/>
</dbReference>
<feature type="coiled-coil region" evidence="1">
    <location>
        <begin position="480"/>
        <end position="542"/>
    </location>
</feature>
<dbReference type="InterPro" id="IPR047813">
    <property type="entry name" value="HmpF"/>
</dbReference>
<evidence type="ECO:0000256" key="1">
    <source>
        <dbReference type="SAM" id="Coils"/>
    </source>
</evidence>
<name>A0ABT5A8Z6_9CYAN</name>
<keyword evidence="3" id="KW-1185">Reference proteome</keyword>
<evidence type="ECO:0000313" key="2">
    <source>
        <dbReference type="EMBL" id="MDB9487918.1"/>
    </source>
</evidence>